<evidence type="ECO:0000256" key="3">
    <source>
        <dbReference type="ARBA" id="ARBA00022989"/>
    </source>
</evidence>
<dbReference type="InterPro" id="IPR056738">
    <property type="entry name" value="NfeD1b_N"/>
</dbReference>
<dbReference type="OrthoDB" id="5289056at2"/>
<dbReference type="Gene3D" id="3.90.226.10">
    <property type="entry name" value="2-enoyl-CoA Hydratase, Chain A, domain 1"/>
    <property type="match status" value="1"/>
</dbReference>
<dbReference type="Gene3D" id="2.40.50.140">
    <property type="entry name" value="Nucleic acid-binding proteins"/>
    <property type="match status" value="1"/>
</dbReference>
<keyword evidence="11" id="KW-0378">Hydrolase</keyword>
<dbReference type="FunFam" id="3.90.226.10:FF:000089">
    <property type="entry name" value="Membrane-bound serine protease"/>
    <property type="match status" value="1"/>
</dbReference>
<evidence type="ECO:0000256" key="1">
    <source>
        <dbReference type="ARBA" id="ARBA00004141"/>
    </source>
</evidence>
<dbReference type="SUPFAM" id="SSF52096">
    <property type="entry name" value="ClpP/crotonase"/>
    <property type="match status" value="1"/>
</dbReference>
<evidence type="ECO:0000259" key="10">
    <source>
        <dbReference type="Pfam" id="PF25145"/>
    </source>
</evidence>
<sequence>MNPASALLRAFRLLSSLALACCALAFGGSGAAAPPPATTTPATTATATAPVYVIPLKGAVSPASASFILRGMARAREAGAQLVVLEMDTPGGLDASMRDIIQAILASPVPVASYVSPGGARAASAGTYILYASHLAAMAPGTNLGAATPVQVGIGGPQKPDALPGASPASAPASAPASGDAMARKQLHDASAYIRGLAQLRGRNAEWAERAVRESVSLSADEALAQRVIDVVAADLPALLRQLDGRKLTTAGGKASTLQTRNAPAVTLEPDWRNRFLAVITEPSVALLLMMIGIYALIFEFSTPGMVVPGIVGAICLLLALFALHMLPVNYAGLALVALGIGCMVAELFLPTFGALGVGGIIAFAFGAVMLIDTDVPGFGVPLPMVAAMSALSAVFVFGMSALLMRSRKRPVVSGADTLVGSRGELLDDLREEGWASVRGETWRVRSATPLARGTPVLVTGRSGLVLDVIAAGSVPASSSQPTPDKGA</sequence>
<keyword evidence="12" id="KW-1185">Reference proteome</keyword>
<dbReference type="InterPro" id="IPR012340">
    <property type="entry name" value="NA-bd_OB-fold"/>
</dbReference>
<evidence type="ECO:0000256" key="2">
    <source>
        <dbReference type="ARBA" id="ARBA00022692"/>
    </source>
</evidence>
<evidence type="ECO:0000256" key="7">
    <source>
        <dbReference type="SAM" id="SignalP"/>
    </source>
</evidence>
<proteinExistence type="predicted"/>
<dbReference type="GO" id="GO:0008233">
    <property type="term" value="F:peptidase activity"/>
    <property type="evidence" value="ECO:0007669"/>
    <property type="project" value="UniProtKB-KW"/>
</dbReference>
<keyword evidence="7" id="KW-0732">Signal</keyword>
<dbReference type="Pfam" id="PF25145">
    <property type="entry name" value="NfeD1b_N"/>
    <property type="match status" value="1"/>
</dbReference>
<name>A0A142JMR0_9BURK</name>
<dbReference type="InterPro" id="IPR052165">
    <property type="entry name" value="Membrane_assoc_protease"/>
</dbReference>
<keyword evidence="3 6" id="KW-1133">Transmembrane helix</keyword>
<feature type="transmembrane region" description="Helical" evidence="6">
    <location>
        <begin position="306"/>
        <end position="325"/>
    </location>
</feature>
<dbReference type="PANTHER" id="PTHR33507">
    <property type="entry name" value="INNER MEMBRANE PROTEIN YBBJ"/>
    <property type="match status" value="1"/>
</dbReference>
<gene>
    <name evidence="11" type="ORF">A2G96_17425</name>
</gene>
<feature type="domain" description="NfeD-like C-terminal" evidence="8">
    <location>
        <begin position="416"/>
        <end position="469"/>
    </location>
</feature>
<dbReference type="InterPro" id="IPR056739">
    <property type="entry name" value="NfeD_membrane"/>
</dbReference>
<dbReference type="KEGG" id="cnan:A2G96_17425"/>
<evidence type="ECO:0000259" key="8">
    <source>
        <dbReference type="Pfam" id="PF01957"/>
    </source>
</evidence>
<dbReference type="RefSeq" id="WP_062801342.1">
    <property type="nucleotide sequence ID" value="NZ_CP014844.1"/>
</dbReference>
<dbReference type="InterPro" id="IPR002810">
    <property type="entry name" value="NfeD-like_C"/>
</dbReference>
<dbReference type="Pfam" id="PF24961">
    <property type="entry name" value="NfeD_membrane"/>
    <property type="match status" value="1"/>
</dbReference>
<feature type="compositionally biased region" description="Low complexity" evidence="5">
    <location>
        <begin position="160"/>
        <end position="181"/>
    </location>
</feature>
<accession>A0A142JMR0</accession>
<feature type="chain" id="PRO_5007498098" evidence="7">
    <location>
        <begin position="21"/>
        <end position="488"/>
    </location>
</feature>
<dbReference type="STRING" id="1796606.A2G96_17425"/>
<evidence type="ECO:0000313" key="11">
    <source>
        <dbReference type="EMBL" id="AMR79372.1"/>
    </source>
</evidence>
<keyword evidence="11" id="KW-0645">Protease</keyword>
<keyword evidence="2 6" id="KW-0812">Transmembrane</keyword>
<dbReference type="EMBL" id="CP014844">
    <property type="protein sequence ID" value="AMR79372.1"/>
    <property type="molecule type" value="Genomic_DNA"/>
</dbReference>
<dbReference type="GO" id="GO:0006508">
    <property type="term" value="P:proteolysis"/>
    <property type="evidence" value="ECO:0007669"/>
    <property type="project" value="UniProtKB-KW"/>
</dbReference>
<evidence type="ECO:0000259" key="9">
    <source>
        <dbReference type="Pfam" id="PF24961"/>
    </source>
</evidence>
<organism evidence="11 12">
    <name type="scientific">Cupriavidus nantongensis</name>
    <dbReference type="NCBI Taxonomy" id="1796606"/>
    <lineage>
        <taxon>Bacteria</taxon>
        <taxon>Pseudomonadati</taxon>
        <taxon>Pseudomonadota</taxon>
        <taxon>Betaproteobacteria</taxon>
        <taxon>Burkholderiales</taxon>
        <taxon>Burkholderiaceae</taxon>
        <taxon>Cupriavidus</taxon>
    </lineage>
</organism>
<dbReference type="SUPFAM" id="SSF141322">
    <property type="entry name" value="NfeD domain-like"/>
    <property type="match status" value="1"/>
</dbReference>
<keyword evidence="4 6" id="KW-0472">Membrane</keyword>
<feature type="domain" description="NfeD1b N-terminal" evidence="10">
    <location>
        <begin position="51"/>
        <end position="151"/>
    </location>
</feature>
<feature type="signal peptide" evidence="7">
    <location>
        <begin position="1"/>
        <end position="20"/>
    </location>
</feature>
<protein>
    <submittedName>
        <fullName evidence="11">Serine protease</fullName>
    </submittedName>
</protein>
<feature type="region of interest" description="Disordered" evidence="5">
    <location>
        <begin position="155"/>
        <end position="182"/>
    </location>
</feature>
<dbReference type="AlphaFoldDB" id="A0A142JMR0"/>
<evidence type="ECO:0000256" key="5">
    <source>
        <dbReference type="SAM" id="MobiDB-lite"/>
    </source>
</evidence>
<dbReference type="PANTHER" id="PTHR33507:SF4">
    <property type="entry name" value="NODULATION COMPETITIVENESS PROTEIN NFED"/>
    <property type="match status" value="1"/>
</dbReference>
<feature type="transmembrane region" description="Helical" evidence="6">
    <location>
        <begin position="355"/>
        <end position="372"/>
    </location>
</feature>
<dbReference type="CDD" id="cd07020">
    <property type="entry name" value="Clp_protease_NfeD_1"/>
    <property type="match status" value="1"/>
</dbReference>
<dbReference type="Proteomes" id="UP000075238">
    <property type="component" value="Chromosome 1"/>
</dbReference>
<evidence type="ECO:0000256" key="6">
    <source>
        <dbReference type="SAM" id="Phobius"/>
    </source>
</evidence>
<dbReference type="Pfam" id="PF01957">
    <property type="entry name" value="NfeD"/>
    <property type="match status" value="1"/>
</dbReference>
<dbReference type="InterPro" id="IPR029045">
    <property type="entry name" value="ClpP/crotonase-like_dom_sf"/>
</dbReference>
<feature type="domain" description="NfeD integral membrane" evidence="9">
    <location>
        <begin position="285"/>
        <end position="398"/>
    </location>
</feature>
<feature type="transmembrane region" description="Helical" evidence="6">
    <location>
        <begin position="276"/>
        <end position="299"/>
    </location>
</feature>
<dbReference type="GO" id="GO:0016020">
    <property type="term" value="C:membrane"/>
    <property type="evidence" value="ECO:0007669"/>
    <property type="project" value="UniProtKB-SubCell"/>
</dbReference>
<comment type="subcellular location">
    <subcellularLocation>
        <location evidence="1">Membrane</location>
        <topology evidence="1">Multi-pass membrane protein</topology>
    </subcellularLocation>
</comment>
<evidence type="ECO:0000313" key="12">
    <source>
        <dbReference type="Proteomes" id="UP000075238"/>
    </source>
</evidence>
<reference evidence="11 12" key="1">
    <citation type="submission" date="2016-03" db="EMBL/GenBank/DDBJ databases">
        <title>Complete genome sequence of a novel chlorpyrifos degrading bacterium, Cupriavidus nantongensis sp. X1.</title>
        <authorList>
            <person name="Fang L."/>
        </authorList>
    </citation>
    <scope>NUCLEOTIDE SEQUENCE [LARGE SCALE GENOMIC DNA]</scope>
    <source>
        <strain evidence="11 12">X1</strain>
    </source>
</reference>
<evidence type="ECO:0000256" key="4">
    <source>
        <dbReference type="ARBA" id="ARBA00023136"/>
    </source>
</evidence>
<feature type="transmembrane region" description="Helical" evidence="6">
    <location>
        <begin position="384"/>
        <end position="404"/>
    </location>
</feature>